<dbReference type="GeneID" id="100890283"/>
<feature type="region of interest" description="Disordered" evidence="1">
    <location>
        <begin position="569"/>
        <end position="596"/>
    </location>
</feature>
<accession>A0A7M7GJ12</accession>
<feature type="compositionally biased region" description="Basic residues" evidence="1">
    <location>
        <begin position="284"/>
        <end position="296"/>
    </location>
</feature>
<evidence type="ECO:0000313" key="2">
    <source>
        <dbReference type="EnsemblMetazoa" id="XP_003730936"/>
    </source>
</evidence>
<evidence type="ECO:0008006" key="4">
    <source>
        <dbReference type="Google" id="ProtNLM"/>
    </source>
</evidence>
<reference evidence="2" key="2">
    <citation type="submission" date="2021-01" db="UniProtKB">
        <authorList>
            <consortium name="EnsemblMetazoa"/>
        </authorList>
    </citation>
    <scope>IDENTIFICATION</scope>
</reference>
<feature type="compositionally biased region" description="Low complexity" evidence="1">
    <location>
        <begin position="399"/>
        <end position="413"/>
    </location>
</feature>
<feature type="compositionally biased region" description="Low complexity" evidence="1">
    <location>
        <begin position="354"/>
        <end position="365"/>
    </location>
</feature>
<dbReference type="EnsemblMetazoa" id="XM_003730888">
    <property type="protein sequence ID" value="XP_003730936"/>
    <property type="gene ID" value="LOC100890283"/>
</dbReference>
<dbReference type="Gene3D" id="2.30.30.100">
    <property type="match status" value="1"/>
</dbReference>
<dbReference type="SUPFAM" id="SSF50182">
    <property type="entry name" value="Sm-like ribonucleoproteins"/>
    <property type="match status" value="1"/>
</dbReference>
<feature type="compositionally biased region" description="Basic and acidic residues" evidence="1">
    <location>
        <begin position="272"/>
        <end position="283"/>
    </location>
</feature>
<dbReference type="InParanoid" id="A0A7M7GJ12"/>
<dbReference type="KEGG" id="spu:100890283"/>
<feature type="compositionally biased region" description="Polar residues" evidence="1">
    <location>
        <begin position="335"/>
        <end position="346"/>
    </location>
</feature>
<organism evidence="2 3">
    <name type="scientific">Strongylocentrotus purpuratus</name>
    <name type="common">Purple sea urchin</name>
    <dbReference type="NCBI Taxonomy" id="7668"/>
    <lineage>
        <taxon>Eukaryota</taxon>
        <taxon>Metazoa</taxon>
        <taxon>Echinodermata</taxon>
        <taxon>Eleutherozoa</taxon>
        <taxon>Echinozoa</taxon>
        <taxon>Echinoidea</taxon>
        <taxon>Euechinoidea</taxon>
        <taxon>Echinacea</taxon>
        <taxon>Camarodonta</taxon>
        <taxon>Echinidea</taxon>
        <taxon>Strongylocentrotidae</taxon>
        <taxon>Strongylocentrotus</taxon>
    </lineage>
</organism>
<protein>
    <recommendedName>
        <fullName evidence="4">LSM domain-containing protein</fullName>
    </recommendedName>
</protein>
<dbReference type="GO" id="GO:0071209">
    <property type="term" value="F:U7 snRNA binding"/>
    <property type="evidence" value="ECO:0000318"/>
    <property type="project" value="GO_Central"/>
</dbReference>
<feature type="compositionally biased region" description="Low complexity" evidence="1">
    <location>
        <begin position="251"/>
        <end position="263"/>
    </location>
</feature>
<keyword evidence="3" id="KW-1185">Reference proteome</keyword>
<feature type="region of interest" description="Disordered" evidence="1">
    <location>
        <begin position="190"/>
        <end position="219"/>
    </location>
</feature>
<proteinExistence type="predicted"/>
<evidence type="ECO:0000256" key="1">
    <source>
        <dbReference type="SAM" id="MobiDB-lite"/>
    </source>
</evidence>
<dbReference type="PANTHER" id="PTHR21415:SF1">
    <property type="entry name" value="U7 SNRNA-ASSOCIATED SM-LIKE PROTEIN LSM11"/>
    <property type="match status" value="1"/>
</dbReference>
<sequence>MDVSGSEEEEKNDEEIDVLSPNFNPLKALYASNVILPVADASIFNNLAEYERFMSKDEGDTKGQEQKCAPPSRRALERRHLEHMREKEKELPRSTYQQRKMFQLNVISRMESEHTKESPLDLLRQCVEKRCKVRVCIRSFKGLRSICIGYLVAFDKIWNMALTDVVEIYKRPSTGKRFHHEEKVTYSMIMSNLNPPPKKPDPPKPSEQEQKGAGGKKRAKECKFCRIKHEALMEQRAASDSRDTEASQDWSNSESSSSGTDEYSSTEESESDGEKEVDKVKMEKARRKQKTPRRPSRLCPNGHERLRTQSRRPQSSKSDDSQSSKKDFSGANVAAESTSKISTSSVAKRMTLESSDSLWTAASSSGPRLAEGAGKSTKEGASVKESVSMATASTRESKTSSAKAKNSSSSNLSDTRKSDLLLSRMTTSATNQESSTLSSHTSTTASSTSKTSSTPSSVSKQTSKSRTSSAPSRSSSSKKSTASSSSLSQAFSKTLTIGREPVKLTDVKSQDGKETKTMKEVVHLDPKTGKRLIQPEEFKRRHVNQLFIRGDQVVLVSVDSDMVEVDLKKAAEKSEEKSSVEGRKGVKQSHVSFSWS</sequence>
<name>A0A7M7GJ12_STRPU</name>
<dbReference type="GO" id="GO:0005683">
    <property type="term" value="C:U7 snRNP"/>
    <property type="evidence" value="ECO:0000318"/>
    <property type="project" value="GO_Central"/>
</dbReference>
<dbReference type="OrthoDB" id="10002367at2759"/>
<feature type="compositionally biased region" description="Low complexity" evidence="1">
    <location>
        <begin position="434"/>
        <end position="494"/>
    </location>
</feature>
<dbReference type="AlphaFoldDB" id="A0A7M7GJ12"/>
<feature type="compositionally biased region" description="Basic and acidic residues" evidence="1">
    <location>
        <begin position="500"/>
        <end position="528"/>
    </location>
</feature>
<feature type="compositionally biased region" description="Basic and acidic residues" evidence="1">
    <location>
        <begin position="569"/>
        <end position="584"/>
    </location>
</feature>
<reference evidence="3" key="1">
    <citation type="submission" date="2015-02" db="EMBL/GenBank/DDBJ databases">
        <title>Genome sequencing for Strongylocentrotus purpuratus.</title>
        <authorList>
            <person name="Murali S."/>
            <person name="Liu Y."/>
            <person name="Vee V."/>
            <person name="English A."/>
            <person name="Wang M."/>
            <person name="Skinner E."/>
            <person name="Han Y."/>
            <person name="Muzny D.M."/>
            <person name="Worley K.C."/>
            <person name="Gibbs R.A."/>
        </authorList>
    </citation>
    <scope>NUCLEOTIDE SEQUENCE</scope>
</reference>
<feature type="compositionally biased region" description="Basic and acidic residues" evidence="1">
    <location>
        <begin position="233"/>
        <end position="245"/>
    </location>
</feature>
<dbReference type="InterPro" id="IPR010920">
    <property type="entry name" value="LSM_dom_sf"/>
</dbReference>
<dbReference type="RefSeq" id="XP_003730936.3">
    <property type="nucleotide sequence ID" value="XM_003730888.3"/>
</dbReference>
<dbReference type="OMA" id="RMESHET"/>
<feature type="region of interest" description="Disordered" evidence="1">
    <location>
        <begin position="233"/>
        <end position="528"/>
    </location>
</feature>
<evidence type="ECO:0000313" key="3">
    <source>
        <dbReference type="Proteomes" id="UP000007110"/>
    </source>
</evidence>
<dbReference type="Proteomes" id="UP000007110">
    <property type="component" value="Unassembled WGS sequence"/>
</dbReference>
<dbReference type="PANTHER" id="PTHR21415">
    <property type="entry name" value="U7 SNRNA-ASSOCIATED SM-LIKE PROTEIN LSM11"/>
    <property type="match status" value="1"/>
</dbReference>
<feature type="compositionally biased region" description="Polar residues" evidence="1">
    <location>
        <begin position="424"/>
        <end position="433"/>
    </location>
</feature>
<feature type="compositionally biased region" description="Basic and acidic residues" evidence="1">
    <location>
        <begin position="317"/>
        <end position="328"/>
    </location>
</feature>
<dbReference type="InterPro" id="IPR039267">
    <property type="entry name" value="Lsm11"/>
</dbReference>
<feature type="compositionally biased region" description="Basic and acidic residues" evidence="1">
    <location>
        <begin position="198"/>
        <end position="210"/>
    </location>
</feature>
<dbReference type="GO" id="GO:0006398">
    <property type="term" value="P:mRNA 3'-end processing by stem-loop binding and cleavage"/>
    <property type="evidence" value="ECO:0000318"/>
    <property type="project" value="GO_Central"/>
</dbReference>